<gene>
    <name evidence="1" type="ORF">Pla123a_23760</name>
</gene>
<dbReference type="Proteomes" id="UP000318478">
    <property type="component" value="Unassembled WGS sequence"/>
</dbReference>
<dbReference type="AlphaFoldDB" id="A0A5C5YPR7"/>
<evidence type="ECO:0000313" key="2">
    <source>
        <dbReference type="Proteomes" id="UP000318478"/>
    </source>
</evidence>
<dbReference type="GO" id="GO:0005524">
    <property type="term" value="F:ATP binding"/>
    <property type="evidence" value="ECO:0007669"/>
    <property type="project" value="InterPro"/>
</dbReference>
<comment type="caution">
    <text evidence="1">The sequence shown here is derived from an EMBL/GenBank/DDBJ whole genome shotgun (WGS) entry which is preliminary data.</text>
</comment>
<dbReference type="GO" id="GO:0004176">
    <property type="term" value="F:ATP-dependent peptidase activity"/>
    <property type="evidence" value="ECO:0007669"/>
    <property type="project" value="InterPro"/>
</dbReference>
<name>A0A5C5YPR7_9BACT</name>
<protein>
    <recommendedName>
        <fullName evidence="3">ATP-dependent zinc metalloprotease FtsH</fullName>
    </recommendedName>
</protein>
<sequence length="181" mass="19929">MHDDDTLTAYHEAGHAVVAYALGAAVEQVRLGGFDDPDDLPHRFGDVRVNWGRVDPRIAGTRGAGTRGAGKGADWQLQRELLTVLAGPVAEMIYRGEPAHPALHGPSQGDWAQAWELCRVAVPHPELRTRLLETLTTSLRQAIEREAWWAAVAAVADELLAHETLDQEQTEEILGFWIGRM</sequence>
<accession>A0A5C5YPR7</accession>
<dbReference type="GO" id="GO:0004222">
    <property type="term" value="F:metalloendopeptidase activity"/>
    <property type="evidence" value="ECO:0007669"/>
    <property type="project" value="InterPro"/>
</dbReference>
<dbReference type="Gene3D" id="1.20.58.760">
    <property type="entry name" value="Peptidase M41"/>
    <property type="match status" value="1"/>
</dbReference>
<dbReference type="OrthoDB" id="263464at2"/>
<keyword evidence="2" id="KW-1185">Reference proteome</keyword>
<dbReference type="EMBL" id="SJPO01000005">
    <property type="protein sequence ID" value="TWT76951.1"/>
    <property type="molecule type" value="Genomic_DNA"/>
</dbReference>
<organism evidence="1 2">
    <name type="scientific">Posidoniimonas polymericola</name>
    <dbReference type="NCBI Taxonomy" id="2528002"/>
    <lineage>
        <taxon>Bacteria</taxon>
        <taxon>Pseudomonadati</taxon>
        <taxon>Planctomycetota</taxon>
        <taxon>Planctomycetia</taxon>
        <taxon>Pirellulales</taxon>
        <taxon>Lacipirellulaceae</taxon>
        <taxon>Posidoniimonas</taxon>
    </lineage>
</organism>
<proteinExistence type="predicted"/>
<evidence type="ECO:0000313" key="1">
    <source>
        <dbReference type="EMBL" id="TWT76951.1"/>
    </source>
</evidence>
<dbReference type="GO" id="GO:0006508">
    <property type="term" value="P:proteolysis"/>
    <property type="evidence" value="ECO:0007669"/>
    <property type="project" value="InterPro"/>
</dbReference>
<evidence type="ECO:0008006" key="3">
    <source>
        <dbReference type="Google" id="ProtNLM"/>
    </source>
</evidence>
<reference evidence="1 2" key="1">
    <citation type="submission" date="2019-02" db="EMBL/GenBank/DDBJ databases">
        <title>Deep-cultivation of Planctomycetes and their phenomic and genomic characterization uncovers novel biology.</title>
        <authorList>
            <person name="Wiegand S."/>
            <person name="Jogler M."/>
            <person name="Boedeker C."/>
            <person name="Pinto D."/>
            <person name="Vollmers J."/>
            <person name="Rivas-Marin E."/>
            <person name="Kohn T."/>
            <person name="Peeters S.H."/>
            <person name="Heuer A."/>
            <person name="Rast P."/>
            <person name="Oberbeckmann S."/>
            <person name="Bunk B."/>
            <person name="Jeske O."/>
            <person name="Meyerdierks A."/>
            <person name="Storesund J.E."/>
            <person name="Kallscheuer N."/>
            <person name="Luecker S."/>
            <person name="Lage O.M."/>
            <person name="Pohl T."/>
            <person name="Merkel B.J."/>
            <person name="Hornburger P."/>
            <person name="Mueller R.-W."/>
            <person name="Bruemmer F."/>
            <person name="Labrenz M."/>
            <person name="Spormann A.M."/>
            <person name="Op Den Camp H."/>
            <person name="Overmann J."/>
            <person name="Amann R."/>
            <person name="Jetten M.S.M."/>
            <person name="Mascher T."/>
            <person name="Medema M.H."/>
            <person name="Devos D.P."/>
            <person name="Kaster A.-K."/>
            <person name="Ovreas L."/>
            <person name="Rohde M."/>
            <person name="Galperin M.Y."/>
            <person name="Jogler C."/>
        </authorList>
    </citation>
    <scope>NUCLEOTIDE SEQUENCE [LARGE SCALE GENOMIC DNA]</scope>
    <source>
        <strain evidence="1 2">Pla123a</strain>
    </source>
</reference>
<dbReference type="InterPro" id="IPR037219">
    <property type="entry name" value="Peptidase_M41-like"/>
</dbReference>
<dbReference type="SUPFAM" id="SSF140990">
    <property type="entry name" value="FtsH protease domain-like"/>
    <property type="match status" value="1"/>
</dbReference>